<dbReference type="OrthoDB" id="1393670at2759"/>
<evidence type="ECO:0000256" key="2">
    <source>
        <dbReference type="ARBA" id="ARBA00023002"/>
    </source>
</evidence>
<name>D2VW59_NAEGR</name>
<evidence type="ECO:0000313" key="4">
    <source>
        <dbReference type="EMBL" id="EFC39020.1"/>
    </source>
</evidence>
<dbReference type="PROSITE" id="PS00061">
    <property type="entry name" value="ADH_SHORT"/>
    <property type="match status" value="1"/>
</dbReference>
<gene>
    <name evidence="4" type="ORF">NAEGRDRAFT_52733</name>
</gene>
<reference evidence="4 5" key="1">
    <citation type="journal article" date="2010" name="Cell">
        <title>The genome of Naegleria gruberi illuminates early eukaryotic versatility.</title>
        <authorList>
            <person name="Fritz-Laylin L.K."/>
            <person name="Prochnik S.E."/>
            <person name="Ginger M.L."/>
            <person name="Dacks J.B."/>
            <person name="Carpenter M.L."/>
            <person name="Field M.C."/>
            <person name="Kuo A."/>
            <person name="Paredez A."/>
            <person name="Chapman J."/>
            <person name="Pham J."/>
            <person name="Shu S."/>
            <person name="Neupane R."/>
            <person name="Cipriano M."/>
            <person name="Mancuso J."/>
            <person name="Tu H."/>
            <person name="Salamov A."/>
            <person name="Lindquist E."/>
            <person name="Shapiro H."/>
            <person name="Lucas S."/>
            <person name="Grigoriev I.V."/>
            <person name="Cande W.Z."/>
            <person name="Fulton C."/>
            <person name="Rokhsar D.S."/>
            <person name="Dawson S.C."/>
        </authorList>
    </citation>
    <scope>NUCLEOTIDE SEQUENCE [LARGE SCALE GENOMIC DNA]</scope>
    <source>
        <strain evidence="4 5">NEG-M</strain>
    </source>
</reference>
<evidence type="ECO:0000256" key="3">
    <source>
        <dbReference type="SAM" id="MobiDB-lite"/>
    </source>
</evidence>
<dbReference type="PANTHER" id="PTHR48107">
    <property type="entry name" value="NADPH-DEPENDENT ALDEHYDE REDUCTASE-LIKE PROTEIN, CHLOROPLASTIC-RELATED"/>
    <property type="match status" value="1"/>
</dbReference>
<dbReference type="CDD" id="cd05355">
    <property type="entry name" value="SDR_c1"/>
    <property type="match status" value="1"/>
</dbReference>
<dbReference type="KEGG" id="ngr:NAEGRDRAFT_52733"/>
<dbReference type="InterPro" id="IPR036291">
    <property type="entry name" value="NAD(P)-bd_dom_sf"/>
</dbReference>
<dbReference type="FunFam" id="3.40.50.720:FF:000084">
    <property type="entry name" value="Short-chain dehydrogenase reductase"/>
    <property type="match status" value="1"/>
</dbReference>
<dbReference type="AlphaFoldDB" id="D2VW59"/>
<dbReference type="NCBIfam" id="NF005214">
    <property type="entry name" value="PRK06701.1"/>
    <property type="match status" value="1"/>
</dbReference>
<dbReference type="EMBL" id="GG738903">
    <property type="protein sequence ID" value="EFC39020.1"/>
    <property type="molecule type" value="Genomic_DNA"/>
</dbReference>
<dbReference type="InParanoid" id="D2VW59"/>
<dbReference type="PANTHER" id="PTHR48107:SF16">
    <property type="entry name" value="NADPH-DEPENDENT ALDEHYDE REDUCTASE 1, CHLOROPLASTIC"/>
    <property type="match status" value="1"/>
</dbReference>
<organism evidence="5">
    <name type="scientific">Naegleria gruberi</name>
    <name type="common">Amoeba</name>
    <dbReference type="NCBI Taxonomy" id="5762"/>
    <lineage>
        <taxon>Eukaryota</taxon>
        <taxon>Discoba</taxon>
        <taxon>Heterolobosea</taxon>
        <taxon>Tetramitia</taxon>
        <taxon>Eutetramitia</taxon>
        <taxon>Vahlkampfiidae</taxon>
        <taxon>Naegleria</taxon>
    </lineage>
</organism>
<dbReference type="InterPro" id="IPR020904">
    <property type="entry name" value="Sc_DH/Rdtase_CS"/>
</dbReference>
<dbReference type="RefSeq" id="XP_002671764.1">
    <property type="nucleotide sequence ID" value="XM_002671718.1"/>
</dbReference>
<dbReference type="FunCoup" id="D2VW59">
    <property type="interactions" value="2"/>
</dbReference>
<dbReference type="Gene3D" id="3.40.50.720">
    <property type="entry name" value="NAD(P)-binding Rossmann-like Domain"/>
    <property type="match status" value="1"/>
</dbReference>
<comment type="similarity">
    <text evidence="1">Belongs to the short-chain dehydrogenases/reductases (SDR) family.</text>
</comment>
<dbReference type="VEuPathDB" id="AmoebaDB:NAEGRDRAFT_52733"/>
<dbReference type="eggNOG" id="KOG0725">
    <property type="taxonomic scope" value="Eukaryota"/>
</dbReference>
<sequence>MSTGQISSKPTSFSKEEVRKQPEQSPPGLEHVMLTAPQYDDPDYYKGSNKLRDKVALITGGDSGIGRSVSILFAREGANVAIVYLKEEEKDAQETKQLIEKEGRKCLLIPGDVRTSDFCNQAVEKTVKEFSKLDILVNNAATQTVQQDLTDISDEQLENTFKTNIFSYFYMARAALKYLPDQTGRIINTTSVTSYRGKDVLLDYSSTKGAITTFTRSLASNLASRGILVNSVAPGPIWTPLIPSTFPEDKMKEFGKSTPLGRAGQPFECATAYVYLASKDSSYVTGQTIHVNGGDVVE</sequence>
<dbReference type="Pfam" id="PF13561">
    <property type="entry name" value="adh_short_C2"/>
    <property type="match status" value="1"/>
</dbReference>
<feature type="region of interest" description="Disordered" evidence="3">
    <location>
        <begin position="1"/>
        <end position="31"/>
    </location>
</feature>
<proteinExistence type="inferred from homology"/>
<dbReference type="GO" id="GO:0016614">
    <property type="term" value="F:oxidoreductase activity, acting on CH-OH group of donors"/>
    <property type="evidence" value="ECO:0007669"/>
    <property type="project" value="UniProtKB-ARBA"/>
</dbReference>
<feature type="compositionally biased region" description="Polar residues" evidence="3">
    <location>
        <begin position="1"/>
        <end position="13"/>
    </location>
</feature>
<keyword evidence="2" id="KW-0560">Oxidoreductase</keyword>
<evidence type="ECO:0000256" key="1">
    <source>
        <dbReference type="ARBA" id="ARBA00006484"/>
    </source>
</evidence>
<dbReference type="PRINTS" id="PR00081">
    <property type="entry name" value="GDHRDH"/>
</dbReference>
<dbReference type="SUPFAM" id="SSF51735">
    <property type="entry name" value="NAD(P)-binding Rossmann-fold domains"/>
    <property type="match status" value="1"/>
</dbReference>
<dbReference type="PRINTS" id="PR00080">
    <property type="entry name" value="SDRFAMILY"/>
</dbReference>
<dbReference type="Proteomes" id="UP000006671">
    <property type="component" value="Unassembled WGS sequence"/>
</dbReference>
<dbReference type="OMA" id="AAYQMSQ"/>
<keyword evidence="5" id="KW-1185">Reference proteome</keyword>
<protein>
    <submittedName>
        <fullName evidence="4">Predicted protein</fullName>
    </submittedName>
</protein>
<dbReference type="GeneID" id="8853981"/>
<dbReference type="STRING" id="5762.D2VW59"/>
<dbReference type="InterPro" id="IPR002347">
    <property type="entry name" value="SDR_fam"/>
</dbReference>
<evidence type="ECO:0000313" key="5">
    <source>
        <dbReference type="Proteomes" id="UP000006671"/>
    </source>
</evidence>
<accession>D2VW59</accession>